<dbReference type="Proteomes" id="UP000016368">
    <property type="component" value="Unassembled WGS sequence"/>
</dbReference>
<evidence type="ECO:0000313" key="2">
    <source>
        <dbReference type="Proteomes" id="UP000016368"/>
    </source>
</evidence>
<keyword evidence="2" id="KW-1185">Reference proteome</keyword>
<name>F3KSH8_9BURK</name>
<comment type="caution">
    <text evidence="1">The sequence shown here is derived from an EMBL/GenBank/DDBJ whole genome shotgun (WGS) entry which is preliminary data.</text>
</comment>
<accession>F3KSH8</accession>
<organism evidence="1 2">
    <name type="scientific">Hylemonella gracilis ATCC 19624</name>
    <dbReference type="NCBI Taxonomy" id="887062"/>
    <lineage>
        <taxon>Bacteria</taxon>
        <taxon>Pseudomonadati</taxon>
        <taxon>Pseudomonadota</taxon>
        <taxon>Betaproteobacteria</taxon>
        <taxon>Burkholderiales</taxon>
        <taxon>Comamonadaceae</taxon>
        <taxon>Hylemonella</taxon>
    </lineage>
</organism>
<reference evidence="1 2" key="1">
    <citation type="journal article" date="2011" name="EMBO J.">
        <title>Structural diversity of bacterial flagellar motors.</title>
        <authorList>
            <person name="Chen S."/>
            <person name="Beeby M."/>
            <person name="Murphy G.E."/>
            <person name="Leadbetter J.R."/>
            <person name="Hendrixson D.R."/>
            <person name="Briegel A."/>
            <person name="Li Z."/>
            <person name="Shi J."/>
            <person name="Tocheva E.I."/>
            <person name="Muller A."/>
            <person name="Dobro M.J."/>
            <person name="Jensen G.J."/>
        </authorList>
    </citation>
    <scope>NUCLEOTIDE SEQUENCE [LARGE SCALE GENOMIC DNA]</scope>
    <source>
        <strain evidence="1 2">ATCC 19624</strain>
    </source>
</reference>
<evidence type="ECO:0000313" key="1">
    <source>
        <dbReference type="EMBL" id="EGI77255.1"/>
    </source>
</evidence>
<gene>
    <name evidence="1" type="ORF">HGR_07036</name>
</gene>
<proteinExistence type="predicted"/>
<protein>
    <submittedName>
        <fullName evidence="1">Uncharacterized protein</fullName>
    </submittedName>
</protein>
<sequence length="101" mass="11333">MTIHRSHSNLPDLLGWDFFRHVLTNDFILSFFSHAGREADGTRLMNADRAHSVHLRTLPFGKLEMTGADHVLANPDFSTCCLHNKGGGIRGAGKFPQSRFR</sequence>
<dbReference type="EMBL" id="AEGR01000051">
    <property type="protein sequence ID" value="EGI77255.1"/>
    <property type="molecule type" value="Genomic_DNA"/>
</dbReference>
<dbReference type="AlphaFoldDB" id="F3KSH8"/>